<comment type="caution">
    <text evidence="1">The sequence shown here is derived from an EMBL/GenBank/DDBJ whole genome shotgun (WGS) entry which is preliminary data.</text>
</comment>
<name>A0ABT8J8T0_9BACL</name>
<protein>
    <submittedName>
        <fullName evidence="1">Uncharacterized protein</fullName>
    </submittedName>
</protein>
<gene>
    <name evidence="1" type="ORF">P5G61_05360</name>
</gene>
<dbReference type="EMBL" id="JAROCD010000002">
    <property type="protein sequence ID" value="MDN4600644.1"/>
    <property type="molecule type" value="Genomic_DNA"/>
</dbReference>
<dbReference type="Proteomes" id="UP001174205">
    <property type="component" value="Unassembled WGS sequence"/>
</dbReference>
<dbReference type="RefSeq" id="WP_301245143.1">
    <property type="nucleotide sequence ID" value="NZ_JAROCD010000002.1"/>
</dbReference>
<evidence type="ECO:0000313" key="2">
    <source>
        <dbReference type="Proteomes" id="UP001174205"/>
    </source>
</evidence>
<evidence type="ECO:0000313" key="1">
    <source>
        <dbReference type="EMBL" id="MDN4600644.1"/>
    </source>
</evidence>
<proteinExistence type="predicted"/>
<reference evidence="1" key="1">
    <citation type="submission" date="2023-03" db="EMBL/GenBank/DDBJ databases">
        <title>MT1 and MT2 Draft Genomes of Novel Species.</title>
        <authorList>
            <person name="Venkateswaran K."/>
        </authorList>
    </citation>
    <scope>NUCLEOTIDE SEQUENCE</scope>
    <source>
        <strain evidence="1">F6_3S_P_1C</strain>
    </source>
</reference>
<organism evidence="1 2">
    <name type="scientific">Paenibacillus vandeheii</name>
    <dbReference type="NCBI Taxonomy" id="3035917"/>
    <lineage>
        <taxon>Bacteria</taxon>
        <taxon>Bacillati</taxon>
        <taxon>Bacillota</taxon>
        <taxon>Bacilli</taxon>
        <taxon>Bacillales</taxon>
        <taxon>Paenibacillaceae</taxon>
        <taxon>Paenibacillus</taxon>
    </lineage>
</organism>
<keyword evidence="2" id="KW-1185">Reference proteome</keyword>
<accession>A0ABT8J8T0</accession>
<sequence length="101" mass="12309">MINSQEVIKRFLEDEISSQELYEAIFDFIDSVHIRNGEFEGNYFIIKKMDLTNFIIYPENIYPDENHREIPYSISIYKENLLKEINERARDNKYILKRNRL</sequence>